<evidence type="ECO:0000313" key="2">
    <source>
        <dbReference type="EMBL" id="POY75514.1"/>
    </source>
</evidence>
<name>A0A2S5BFG8_9BASI</name>
<dbReference type="OrthoDB" id="18110at2759"/>
<feature type="transmembrane region" description="Helical" evidence="1">
    <location>
        <begin position="250"/>
        <end position="270"/>
    </location>
</feature>
<feature type="transmembrane region" description="Helical" evidence="1">
    <location>
        <begin position="125"/>
        <end position="148"/>
    </location>
</feature>
<gene>
    <name evidence="2" type="ORF">BMF94_1416</name>
</gene>
<evidence type="ECO:0000256" key="1">
    <source>
        <dbReference type="SAM" id="Phobius"/>
    </source>
</evidence>
<feature type="transmembrane region" description="Helical" evidence="1">
    <location>
        <begin position="205"/>
        <end position="230"/>
    </location>
</feature>
<dbReference type="PANTHER" id="PTHR23524">
    <property type="entry name" value="TRANSPORTER, PUTATIVE (AFU_ORTHOLOGUE AFUA_8G04850)-RELATED"/>
    <property type="match status" value="1"/>
</dbReference>
<feature type="transmembrane region" description="Helical" evidence="1">
    <location>
        <begin position="479"/>
        <end position="500"/>
    </location>
</feature>
<dbReference type="Gene3D" id="1.20.1250.20">
    <property type="entry name" value="MFS general substrate transporter like domains"/>
    <property type="match status" value="1"/>
</dbReference>
<feature type="transmembrane region" description="Helical" evidence="1">
    <location>
        <begin position="404"/>
        <end position="424"/>
    </location>
</feature>
<evidence type="ECO:0000313" key="3">
    <source>
        <dbReference type="Proteomes" id="UP000237144"/>
    </source>
</evidence>
<feature type="transmembrane region" description="Helical" evidence="1">
    <location>
        <begin position="102"/>
        <end position="119"/>
    </location>
</feature>
<organism evidence="2 3">
    <name type="scientific">Rhodotorula taiwanensis</name>
    <dbReference type="NCBI Taxonomy" id="741276"/>
    <lineage>
        <taxon>Eukaryota</taxon>
        <taxon>Fungi</taxon>
        <taxon>Dikarya</taxon>
        <taxon>Basidiomycota</taxon>
        <taxon>Pucciniomycotina</taxon>
        <taxon>Microbotryomycetes</taxon>
        <taxon>Sporidiobolales</taxon>
        <taxon>Sporidiobolaceae</taxon>
        <taxon>Rhodotorula</taxon>
    </lineage>
</organism>
<dbReference type="STRING" id="741276.A0A2S5BFG8"/>
<reference evidence="2 3" key="1">
    <citation type="journal article" date="2018" name="Front. Microbiol.">
        <title>Prospects for Fungal Bioremediation of Acidic Radioactive Waste Sites: Characterization and Genome Sequence of Rhodotorula taiwanensis MD1149.</title>
        <authorList>
            <person name="Tkavc R."/>
            <person name="Matrosova V.Y."/>
            <person name="Grichenko O.E."/>
            <person name="Gostincar C."/>
            <person name="Volpe R.P."/>
            <person name="Klimenkova P."/>
            <person name="Gaidamakova E.K."/>
            <person name="Zhou C.E."/>
            <person name="Stewart B.J."/>
            <person name="Lyman M.G."/>
            <person name="Malfatti S.A."/>
            <person name="Rubinfeld B."/>
            <person name="Courtot M."/>
            <person name="Singh J."/>
            <person name="Dalgard C.L."/>
            <person name="Hamilton T."/>
            <person name="Frey K.G."/>
            <person name="Gunde-Cimerman N."/>
            <person name="Dugan L."/>
            <person name="Daly M.J."/>
        </authorList>
    </citation>
    <scope>NUCLEOTIDE SEQUENCE [LARGE SCALE GENOMIC DNA]</scope>
    <source>
        <strain evidence="2 3">MD1149</strain>
    </source>
</reference>
<accession>A0A2S5BFG8</accession>
<dbReference type="Proteomes" id="UP000237144">
    <property type="component" value="Unassembled WGS sequence"/>
</dbReference>
<proteinExistence type="predicted"/>
<dbReference type="AlphaFoldDB" id="A0A2S5BFG8"/>
<sequence length="529" mass="54944">MSSRRRRSSAATADALGLVESTSYARLTALFSHALLTVALLVWINVSSPFVLSSVLAEELPAHAIGSATSRLLLADELTALSLYLPVGLASDSSKWGLKRSAVLGYGIVAGALCAYVRAPTLEWLIAARILFAMGGSTLVTTMSALLLQMSAIPDEVVYGSTSPSLIPPQETFAETATETSQLLSRRGGAQTAAKKLRKSSRSAGILAFASGLGAVVAVCGFLRLPLLFARLDASSDPDSPDALRYGLRATFHLLAVVALVQAVFLAFALPAAEAESFEPDEALPVAVALRQAAAKLVEGFRLGGKDGNIALGFASSFASRAQTTVTNAFLPLLIERYFSKYHLCDASLDQSLPQNGRQSCRKAYLLASALTGVVQLLSLVLSPLVGFIASSESLSRRTRHPQACLLAIACMIGATAFLGLSRLPHDGDPRSPLTWISASGIGVAQAAGVVLSLALVTTGRGIISAEQDGREVAGALSGAYSLSGGLGILIVGGAAGFGFDRWAGAPFALMVLVHVAIAAGSALLYRRS</sequence>
<dbReference type="PANTHER" id="PTHR23524:SF1">
    <property type="entry name" value="MRH DOMAIN-CONTAINING PROTEIN-RELATED"/>
    <property type="match status" value="1"/>
</dbReference>
<comment type="caution">
    <text evidence="2">The sequence shown here is derived from an EMBL/GenBank/DDBJ whole genome shotgun (WGS) entry which is preliminary data.</text>
</comment>
<feature type="transmembrane region" description="Helical" evidence="1">
    <location>
        <begin position="506"/>
        <end position="526"/>
    </location>
</feature>
<keyword evidence="1" id="KW-0472">Membrane</keyword>
<keyword evidence="1" id="KW-1133">Transmembrane helix</keyword>
<keyword evidence="3" id="KW-1185">Reference proteome</keyword>
<protein>
    <recommendedName>
        <fullName evidence="4">Major facilitator superfamily (MFS) profile domain-containing protein</fullName>
    </recommendedName>
</protein>
<feature type="transmembrane region" description="Helical" evidence="1">
    <location>
        <begin position="30"/>
        <end position="52"/>
    </location>
</feature>
<evidence type="ECO:0008006" key="4">
    <source>
        <dbReference type="Google" id="ProtNLM"/>
    </source>
</evidence>
<keyword evidence="1" id="KW-0812">Transmembrane</keyword>
<dbReference type="SUPFAM" id="SSF103473">
    <property type="entry name" value="MFS general substrate transporter"/>
    <property type="match status" value="2"/>
</dbReference>
<dbReference type="InterPro" id="IPR036259">
    <property type="entry name" value="MFS_trans_sf"/>
</dbReference>
<feature type="transmembrane region" description="Helical" evidence="1">
    <location>
        <begin position="436"/>
        <end position="458"/>
    </location>
</feature>
<dbReference type="EMBL" id="PJQD01000014">
    <property type="protein sequence ID" value="POY75514.1"/>
    <property type="molecule type" value="Genomic_DNA"/>
</dbReference>